<dbReference type="NCBIfam" id="TIGR01841">
    <property type="entry name" value="phasin"/>
    <property type="match status" value="1"/>
</dbReference>
<dbReference type="EMBL" id="WQMS01000016">
    <property type="protein sequence ID" value="MVO79110.1"/>
    <property type="molecule type" value="Genomic_DNA"/>
</dbReference>
<feature type="region of interest" description="Disordered" evidence="1">
    <location>
        <begin position="1"/>
        <end position="64"/>
    </location>
</feature>
<dbReference type="AlphaFoldDB" id="A0A6I4J3A4"/>
<evidence type="ECO:0000256" key="1">
    <source>
        <dbReference type="SAM" id="MobiDB-lite"/>
    </source>
</evidence>
<comment type="caution">
    <text evidence="3">The sequence shown here is derived from an EMBL/GenBank/DDBJ whole genome shotgun (WGS) entry which is preliminary data.</text>
</comment>
<proteinExistence type="predicted"/>
<dbReference type="InterPro" id="IPR018968">
    <property type="entry name" value="Phasin"/>
</dbReference>
<evidence type="ECO:0000313" key="3">
    <source>
        <dbReference type="EMBL" id="MVO79110.1"/>
    </source>
</evidence>
<dbReference type="Proteomes" id="UP000441389">
    <property type="component" value="Unassembled WGS sequence"/>
</dbReference>
<reference evidence="3 4" key="1">
    <citation type="submission" date="2019-12" db="EMBL/GenBank/DDBJ databases">
        <authorList>
            <person name="Huq M.A."/>
        </authorList>
    </citation>
    <scope>NUCLEOTIDE SEQUENCE [LARGE SCALE GENOMIC DNA]</scope>
    <source>
        <strain evidence="3 4">MAH-20</strain>
    </source>
</reference>
<gene>
    <name evidence="3" type="primary">phaP</name>
    <name evidence="3" type="ORF">GON01_14340</name>
</gene>
<dbReference type="Pfam" id="PF09361">
    <property type="entry name" value="Phasin_2"/>
    <property type="match status" value="1"/>
</dbReference>
<dbReference type="InterPro" id="IPR010127">
    <property type="entry name" value="Phasin_subfam-1"/>
</dbReference>
<name>A0A6I4J3A4_9SPHN</name>
<feature type="domain" description="Phasin" evidence="2">
    <location>
        <begin position="103"/>
        <end position="202"/>
    </location>
</feature>
<protein>
    <submittedName>
        <fullName evidence="3">TIGR01841 family phasin</fullName>
    </submittedName>
</protein>
<organism evidence="3 4">
    <name type="scientific">Sphingomonas horti</name>
    <dbReference type="NCBI Taxonomy" id="2682842"/>
    <lineage>
        <taxon>Bacteria</taxon>
        <taxon>Pseudomonadati</taxon>
        <taxon>Pseudomonadota</taxon>
        <taxon>Alphaproteobacteria</taxon>
        <taxon>Sphingomonadales</taxon>
        <taxon>Sphingomonadaceae</taxon>
        <taxon>Sphingomonas</taxon>
    </lineage>
</organism>
<sequence length="213" mass="22379">MSKDSKAAAPKAPSAKKAAPPKAVQPAAEKAMTAPAAIAAATVESQPVATPAEPSTKGPTMTDTVNNTAQNFAQDAQARATEFFGDVNARTKAAVERSTKLVEELNEFNKGNIEALVESGRVAAKAAETLGQQAAETARKNFEQTTAALKNFASAKTPTEFFQLQSEFARTAFDQLIAETSKNSETLLKVAGDVFQPISNRFAVAAEKFKAAA</sequence>
<keyword evidence="4" id="KW-1185">Reference proteome</keyword>
<evidence type="ECO:0000313" key="4">
    <source>
        <dbReference type="Proteomes" id="UP000441389"/>
    </source>
</evidence>
<accession>A0A6I4J3A4</accession>
<evidence type="ECO:0000259" key="2">
    <source>
        <dbReference type="Pfam" id="PF09361"/>
    </source>
</evidence>
<feature type="compositionally biased region" description="Low complexity" evidence="1">
    <location>
        <begin position="7"/>
        <end position="41"/>
    </location>
</feature>